<gene>
    <name evidence="1" type="ORF">MSG28_008546</name>
</gene>
<keyword evidence="2" id="KW-1185">Reference proteome</keyword>
<name>A0ACC0J752_CHOFU</name>
<evidence type="ECO:0000313" key="2">
    <source>
        <dbReference type="Proteomes" id="UP001064048"/>
    </source>
</evidence>
<comment type="caution">
    <text evidence="1">The sequence shown here is derived from an EMBL/GenBank/DDBJ whole genome shotgun (WGS) entry which is preliminary data.</text>
</comment>
<sequence>MSNNERKRIPEAPTPAATPGNLLSSVAPPTQLPNFVTSTPTPVPVAVAPQLPPQLVSQLPPQQLPQLPPQLAATLPPVAPPAPVPSPAVCKLQLQKILAIPPSKGEPMLSIRSPEDSQTTQSPESLPDSISEVEKIGDVMPGSGIFTWVKGAVATGGILHRVAEKAKNSVDSMITTLDPQMKEYLNSGGDINIVVASEKDVKISPIREAFQIVFGKATVIGYAAQSDVTAAQPVGYAAAYAAAKQRIAHVRSTRADVNNNVPIVAVEGFLHEAIADRWYAIDLLVLTQPSLGIELQLQTQGAPVAATAVAAARADTPPDYEHAATGLSTTVPQLMAASLQVAPTQWHEASTGVPRRELILLAARSLAGSYKKLLAISAAME</sequence>
<reference evidence="1 2" key="1">
    <citation type="journal article" date="2022" name="Genome Biol. Evol.">
        <title>The Spruce Budworm Genome: Reconstructing the Evolutionary History of Antifreeze Proteins.</title>
        <authorList>
            <person name="Beliveau C."/>
            <person name="Gagne P."/>
            <person name="Picq S."/>
            <person name="Vernygora O."/>
            <person name="Keeling C.I."/>
            <person name="Pinkney K."/>
            <person name="Doucet D."/>
            <person name="Wen F."/>
            <person name="Johnston J.S."/>
            <person name="Maaroufi H."/>
            <person name="Boyle B."/>
            <person name="Laroche J."/>
            <person name="Dewar K."/>
            <person name="Juretic N."/>
            <person name="Blackburn G."/>
            <person name="Nisole A."/>
            <person name="Brunet B."/>
            <person name="Brandao M."/>
            <person name="Lumley L."/>
            <person name="Duan J."/>
            <person name="Quan G."/>
            <person name="Lucarotti C.J."/>
            <person name="Roe A.D."/>
            <person name="Sperling F.A.H."/>
            <person name="Levesque R.C."/>
            <person name="Cusson M."/>
        </authorList>
    </citation>
    <scope>NUCLEOTIDE SEQUENCE [LARGE SCALE GENOMIC DNA]</scope>
    <source>
        <strain evidence="1">Glfc:IPQL:Cfum</strain>
    </source>
</reference>
<dbReference type="Proteomes" id="UP001064048">
    <property type="component" value="Chromosome 14"/>
</dbReference>
<organism evidence="1 2">
    <name type="scientific">Choristoneura fumiferana</name>
    <name type="common">Spruce budworm moth</name>
    <name type="synonym">Archips fumiferana</name>
    <dbReference type="NCBI Taxonomy" id="7141"/>
    <lineage>
        <taxon>Eukaryota</taxon>
        <taxon>Metazoa</taxon>
        <taxon>Ecdysozoa</taxon>
        <taxon>Arthropoda</taxon>
        <taxon>Hexapoda</taxon>
        <taxon>Insecta</taxon>
        <taxon>Pterygota</taxon>
        <taxon>Neoptera</taxon>
        <taxon>Endopterygota</taxon>
        <taxon>Lepidoptera</taxon>
        <taxon>Glossata</taxon>
        <taxon>Ditrysia</taxon>
        <taxon>Tortricoidea</taxon>
        <taxon>Tortricidae</taxon>
        <taxon>Tortricinae</taxon>
        <taxon>Choristoneura</taxon>
    </lineage>
</organism>
<proteinExistence type="predicted"/>
<dbReference type="EMBL" id="CM046114">
    <property type="protein sequence ID" value="KAI8419928.1"/>
    <property type="molecule type" value="Genomic_DNA"/>
</dbReference>
<accession>A0ACC0J752</accession>
<protein>
    <submittedName>
        <fullName evidence="1">Uncharacterized protein</fullName>
    </submittedName>
</protein>
<evidence type="ECO:0000313" key="1">
    <source>
        <dbReference type="EMBL" id="KAI8419928.1"/>
    </source>
</evidence>